<dbReference type="GO" id="GO:0006260">
    <property type="term" value="P:DNA replication"/>
    <property type="evidence" value="ECO:0007669"/>
    <property type="project" value="UniProtKB-KW"/>
</dbReference>
<keyword evidence="7" id="KW-0808">Transferase</keyword>
<dbReference type="FunFam" id="3.40.1170.60:FF:000002">
    <property type="entry name" value="Polymerase (DNA directed) kappa"/>
    <property type="match status" value="1"/>
</dbReference>
<dbReference type="Ensembl" id="ENSNBRT00000003944.1">
    <property type="protein sequence ID" value="ENSNBRP00000003814.1"/>
    <property type="gene ID" value="ENSNBRG00000003007.1"/>
</dbReference>
<sequence>MESTKQMENGVASIKEEGFLSRMALNDNKAGMEGLDRDKINKIIMETSKGSKFYENELKRDQQVNQRITKMMLQKARITEQQLKKAQAQVRSVEKSRDLSRVIVHVDMDAFYAAVEMRDCPELKDKPMAVGSTSMLSTSNYHARKYGVRAAMPGFIAKKLCPSLVIVPLNFDKYRAVSNEIREIFADYDPNFQPMSLDEAYLDFTDHLEQRQHWPESARTHHFRKKAEPSQEAVTEVRELSPVLFEDSPGSSPSPVGPEGVHAPAGDFEVFGTSVEEAVREMRFRIEQKTMLTASAGIAPNMMLAKVCSDKNKPNGQYRLPSTREAVMDFIQNLPVRKVCGIGKVSEKMLNALGISTCSHLGQQMALLSLLFSETAWHHFLEVSLGLGSTYIPRHEERKSMSTERFFNNFNSYLIV</sequence>
<evidence type="ECO:0000256" key="16">
    <source>
        <dbReference type="ARBA" id="ARBA00023125"/>
    </source>
</evidence>
<evidence type="ECO:0000313" key="22">
    <source>
        <dbReference type="Ensembl" id="ENSNBRP00000003814.1"/>
    </source>
</evidence>
<comment type="similarity">
    <text evidence="3">Belongs to the DNA polymerase type-Y family.</text>
</comment>
<organism evidence="22 23">
    <name type="scientific">Neolamprologus brichardi</name>
    <name type="common">Fairy cichlid</name>
    <name type="synonym">Lamprologus brichardi</name>
    <dbReference type="NCBI Taxonomy" id="32507"/>
    <lineage>
        <taxon>Eukaryota</taxon>
        <taxon>Metazoa</taxon>
        <taxon>Chordata</taxon>
        <taxon>Craniata</taxon>
        <taxon>Vertebrata</taxon>
        <taxon>Euteleostomi</taxon>
        <taxon>Actinopterygii</taxon>
        <taxon>Neopterygii</taxon>
        <taxon>Teleostei</taxon>
        <taxon>Neoteleostei</taxon>
        <taxon>Acanthomorphata</taxon>
        <taxon>Ovalentaria</taxon>
        <taxon>Cichlomorphae</taxon>
        <taxon>Cichliformes</taxon>
        <taxon>Cichlidae</taxon>
        <taxon>African cichlids</taxon>
        <taxon>Pseudocrenilabrinae</taxon>
        <taxon>Lamprologini</taxon>
        <taxon>Neolamprologus</taxon>
    </lineage>
</organism>
<comment type="catalytic activity">
    <reaction evidence="19">
        <text>DNA(n) + a 2'-deoxyribonucleoside 5'-triphosphate = DNA(n+1) + diphosphate</text>
        <dbReference type="Rhea" id="RHEA:22508"/>
        <dbReference type="Rhea" id="RHEA-COMP:17339"/>
        <dbReference type="Rhea" id="RHEA-COMP:17340"/>
        <dbReference type="ChEBI" id="CHEBI:33019"/>
        <dbReference type="ChEBI" id="CHEBI:61560"/>
        <dbReference type="ChEBI" id="CHEBI:173112"/>
        <dbReference type="EC" id="2.7.7.7"/>
    </reaction>
</comment>
<keyword evidence="11" id="KW-0227">DNA damage</keyword>
<evidence type="ECO:0000256" key="17">
    <source>
        <dbReference type="ARBA" id="ARBA00023204"/>
    </source>
</evidence>
<dbReference type="EC" id="2.7.7.7" evidence="4"/>
<keyword evidence="23" id="KW-1185">Reference proteome</keyword>
<dbReference type="GO" id="GO:0008270">
    <property type="term" value="F:zinc ion binding"/>
    <property type="evidence" value="ECO:0007669"/>
    <property type="project" value="UniProtKB-KW"/>
</dbReference>
<reference evidence="22" key="1">
    <citation type="submission" date="2025-08" db="UniProtKB">
        <authorList>
            <consortium name="Ensembl"/>
        </authorList>
    </citation>
    <scope>IDENTIFICATION</scope>
</reference>
<evidence type="ECO:0000256" key="19">
    <source>
        <dbReference type="ARBA" id="ARBA00049244"/>
    </source>
</evidence>
<dbReference type="FunFam" id="3.30.70.270:FF:000151">
    <property type="entry name" value="Polymerase (DNA directed) kappa"/>
    <property type="match status" value="1"/>
</dbReference>
<dbReference type="CDD" id="cd03586">
    <property type="entry name" value="PolY_Pol_IV_kappa"/>
    <property type="match status" value="1"/>
</dbReference>
<name>A0A3Q4M7G8_NEOBR</name>
<evidence type="ECO:0000256" key="11">
    <source>
        <dbReference type="ARBA" id="ARBA00022763"/>
    </source>
</evidence>
<keyword evidence="14" id="KW-0460">Magnesium</keyword>
<keyword evidence="16" id="KW-0238">DNA-binding</keyword>
<dbReference type="Bgee" id="ENSNBRG00000003007">
    <property type="expression patterns" value="Expressed in liver and 4 other cell types or tissues"/>
</dbReference>
<evidence type="ECO:0000313" key="23">
    <source>
        <dbReference type="Proteomes" id="UP000261580"/>
    </source>
</evidence>
<dbReference type="Gene3D" id="1.10.150.810">
    <property type="match status" value="1"/>
</dbReference>
<evidence type="ECO:0000256" key="8">
    <source>
        <dbReference type="ARBA" id="ARBA00022695"/>
    </source>
</evidence>
<dbReference type="InterPro" id="IPR024728">
    <property type="entry name" value="PolY_HhH_motif"/>
</dbReference>
<evidence type="ECO:0000256" key="14">
    <source>
        <dbReference type="ARBA" id="ARBA00022842"/>
    </source>
</evidence>
<evidence type="ECO:0000256" key="15">
    <source>
        <dbReference type="ARBA" id="ARBA00022932"/>
    </source>
</evidence>
<dbReference type="FunFam" id="1.10.150.810:FF:000001">
    <property type="entry name" value="DNA polymerase kappa"/>
    <property type="match status" value="1"/>
</dbReference>
<dbReference type="InterPro" id="IPR050116">
    <property type="entry name" value="DNA_polymerase-Y"/>
</dbReference>
<dbReference type="FunFam" id="1.10.150.20:FF:000039">
    <property type="entry name" value="Polymerase (DNA directed) kappa"/>
    <property type="match status" value="1"/>
</dbReference>
<keyword evidence="6" id="KW-0515">Mutator protein</keyword>
<dbReference type="InterPro" id="IPR022880">
    <property type="entry name" value="DNApol_IV"/>
</dbReference>
<evidence type="ECO:0000256" key="5">
    <source>
        <dbReference type="ARBA" id="ARBA00016178"/>
    </source>
</evidence>
<evidence type="ECO:0000256" key="7">
    <source>
        <dbReference type="ARBA" id="ARBA00022679"/>
    </source>
</evidence>
<feature type="region of interest" description="Disordered" evidence="20">
    <location>
        <begin position="244"/>
        <end position="263"/>
    </location>
</feature>
<dbReference type="InterPro" id="IPR001126">
    <property type="entry name" value="UmuC"/>
</dbReference>
<evidence type="ECO:0000256" key="18">
    <source>
        <dbReference type="ARBA" id="ARBA00023242"/>
    </source>
</evidence>
<keyword evidence="17" id="KW-0234">DNA repair</keyword>
<evidence type="ECO:0000256" key="9">
    <source>
        <dbReference type="ARBA" id="ARBA00022705"/>
    </source>
</evidence>
<dbReference type="PANTHER" id="PTHR11076">
    <property type="entry name" value="DNA REPAIR POLYMERASE UMUC / TRANSFERASE FAMILY MEMBER"/>
    <property type="match status" value="1"/>
</dbReference>
<keyword evidence="10" id="KW-0479">Metal-binding</keyword>
<dbReference type="GO" id="GO:0042276">
    <property type="term" value="P:error-prone translesion synthesis"/>
    <property type="evidence" value="ECO:0007669"/>
    <property type="project" value="TreeGrafter"/>
</dbReference>
<dbReference type="GO" id="GO:0005634">
    <property type="term" value="C:nucleus"/>
    <property type="evidence" value="ECO:0007669"/>
    <property type="project" value="UniProtKB-SubCell"/>
</dbReference>
<evidence type="ECO:0000256" key="4">
    <source>
        <dbReference type="ARBA" id="ARBA00012417"/>
    </source>
</evidence>
<evidence type="ECO:0000256" key="12">
    <source>
        <dbReference type="ARBA" id="ARBA00022771"/>
    </source>
</evidence>
<dbReference type="AlphaFoldDB" id="A0A3Q4M7G8"/>
<dbReference type="InterPro" id="IPR043128">
    <property type="entry name" value="Rev_trsase/Diguanyl_cyclase"/>
</dbReference>
<evidence type="ECO:0000256" key="13">
    <source>
        <dbReference type="ARBA" id="ARBA00022833"/>
    </source>
</evidence>
<dbReference type="PANTHER" id="PTHR11076:SF33">
    <property type="entry name" value="DNA POLYMERASE KAPPA"/>
    <property type="match status" value="1"/>
</dbReference>
<comment type="subcellular location">
    <subcellularLocation>
        <location evidence="2">Nucleus</location>
    </subcellularLocation>
</comment>
<dbReference type="STRING" id="32507.ENSNBRP00000003814"/>
<dbReference type="OMA" id="YFYWIAR"/>
<dbReference type="GO" id="GO:0006281">
    <property type="term" value="P:DNA repair"/>
    <property type="evidence" value="ECO:0007669"/>
    <property type="project" value="UniProtKB-KW"/>
</dbReference>
<dbReference type="Pfam" id="PF00817">
    <property type="entry name" value="IMS"/>
    <property type="match status" value="1"/>
</dbReference>
<keyword evidence="9" id="KW-0235">DNA replication</keyword>
<dbReference type="Pfam" id="PF11798">
    <property type="entry name" value="IMS_HHH"/>
    <property type="match status" value="1"/>
</dbReference>
<dbReference type="FunFam" id="1.10.150.810:FF:000003">
    <property type="entry name" value="DNA polymerase kappa subunit"/>
    <property type="match status" value="1"/>
</dbReference>
<proteinExistence type="inferred from homology"/>
<protein>
    <recommendedName>
        <fullName evidence="5">DNA polymerase kappa</fullName>
        <ecNumber evidence="4">2.7.7.7</ecNumber>
    </recommendedName>
</protein>
<accession>A0A3Q4M7G8</accession>
<evidence type="ECO:0000256" key="6">
    <source>
        <dbReference type="ARBA" id="ARBA00022457"/>
    </source>
</evidence>
<dbReference type="Gene3D" id="1.10.150.20">
    <property type="entry name" value="5' to 3' exonuclease, C-terminal subdomain"/>
    <property type="match status" value="1"/>
</dbReference>
<dbReference type="InterPro" id="IPR043502">
    <property type="entry name" value="DNA/RNA_pol_sf"/>
</dbReference>
<comment type="cofactor">
    <cofactor evidence="1">
        <name>Mg(2+)</name>
        <dbReference type="ChEBI" id="CHEBI:18420"/>
    </cofactor>
</comment>
<evidence type="ECO:0000256" key="1">
    <source>
        <dbReference type="ARBA" id="ARBA00001946"/>
    </source>
</evidence>
<dbReference type="Proteomes" id="UP000261580">
    <property type="component" value="Unassembled WGS sequence"/>
</dbReference>
<dbReference type="Gene3D" id="3.40.1170.60">
    <property type="match status" value="1"/>
</dbReference>
<evidence type="ECO:0000259" key="21">
    <source>
        <dbReference type="PROSITE" id="PS50173"/>
    </source>
</evidence>
<reference evidence="22" key="2">
    <citation type="submission" date="2025-09" db="UniProtKB">
        <authorList>
            <consortium name="Ensembl"/>
        </authorList>
    </citation>
    <scope>IDENTIFICATION</scope>
</reference>
<feature type="compositionally biased region" description="Low complexity" evidence="20">
    <location>
        <begin position="248"/>
        <end position="261"/>
    </location>
</feature>
<evidence type="ECO:0000256" key="10">
    <source>
        <dbReference type="ARBA" id="ARBA00022723"/>
    </source>
</evidence>
<dbReference type="SUPFAM" id="SSF56672">
    <property type="entry name" value="DNA/RNA polymerases"/>
    <property type="match status" value="1"/>
</dbReference>
<keyword evidence="13" id="KW-0862">Zinc</keyword>
<keyword evidence="8" id="KW-0548">Nucleotidyltransferase</keyword>
<dbReference type="GeneTree" id="ENSGT00940000156667"/>
<keyword evidence="18" id="KW-0539">Nucleus</keyword>
<evidence type="ECO:0000256" key="2">
    <source>
        <dbReference type="ARBA" id="ARBA00004123"/>
    </source>
</evidence>
<feature type="domain" description="UmuC" evidence="21">
    <location>
        <begin position="103"/>
        <end position="343"/>
    </location>
</feature>
<evidence type="ECO:0000256" key="3">
    <source>
        <dbReference type="ARBA" id="ARBA00010945"/>
    </source>
</evidence>
<dbReference type="Gene3D" id="3.30.70.270">
    <property type="match status" value="1"/>
</dbReference>
<keyword evidence="15" id="KW-0239">DNA-directed DNA polymerase</keyword>
<dbReference type="GO" id="GO:0003887">
    <property type="term" value="F:DNA-directed DNA polymerase activity"/>
    <property type="evidence" value="ECO:0007669"/>
    <property type="project" value="UniProtKB-KW"/>
</dbReference>
<keyword evidence="12" id="KW-0863">Zinc-finger</keyword>
<evidence type="ECO:0000256" key="20">
    <source>
        <dbReference type="SAM" id="MobiDB-lite"/>
    </source>
</evidence>
<dbReference type="PROSITE" id="PS50173">
    <property type="entry name" value="UMUC"/>
    <property type="match status" value="1"/>
</dbReference>
<dbReference type="GO" id="GO:0003677">
    <property type="term" value="F:DNA binding"/>
    <property type="evidence" value="ECO:0007669"/>
    <property type="project" value="UniProtKB-KW"/>
</dbReference>